<gene>
    <name evidence="2" type="ORF">STAS_24278</name>
</gene>
<evidence type="ECO:0000313" key="3">
    <source>
        <dbReference type="Proteomes" id="UP000325081"/>
    </source>
</evidence>
<name>A0A5A7QQ37_STRAF</name>
<reference evidence="3" key="1">
    <citation type="journal article" date="2019" name="Curr. Biol.">
        <title>Genome Sequence of Striga asiatica Provides Insight into the Evolution of Plant Parasitism.</title>
        <authorList>
            <person name="Yoshida S."/>
            <person name="Kim S."/>
            <person name="Wafula E.K."/>
            <person name="Tanskanen J."/>
            <person name="Kim Y.M."/>
            <person name="Honaas L."/>
            <person name="Yang Z."/>
            <person name="Spallek T."/>
            <person name="Conn C.E."/>
            <person name="Ichihashi Y."/>
            <person name="Cheong K."/>
            <person name="Cui S."/>
            <person name="Der J.P."/>
            <person name="Gundlach H."/>
            <person name="Jiao Y."/>
            <person name="Hori C."/>
            <person name="Ishida J.K."/>
            <person name="Kasahara H."/>
            <person name="Kiba T."/>
            <person name="Kim M.S."/>
            <person name="Koo N."/>
            <person name="Laohavisit A."/>
            <person name="Lee Y.H."/>
            <person name="Lumba S."/>
            <person name="McCourt P."/>
            <person name="Mortimer J.C."/>
            <person name="Mutuku J.M."/>
            <person name="Nomura T."/>
            <person name="Sasaki-Sekimoto Y."/>
            <person name="Seto Y."/>
            <person name="Wang Y."/>
            <person name="Wakatake T."/>
            <person name="Sakakibara H."/>
            <person name="Demura T."/>
            <person name="Yamaguchi S."/>
            <person name="Yoneyama K."/>
            <person name="Manabe R.I."/>
            <person name="Nelson D.C."/>
            <person name="Schulman A.H."/>
            <person name="Timko M.P."/>
            <person name="dePamphilis C.W."/>
            <person name="Choi D."/>
            <person name="Shirasu K."/>
        </authorList>
    </citation>
    <scope>NUCLEOTIDE SEQUENCE [LARGE SCALE GENOMIC DNA]</scope>
    <source>
        <strain evidence="3">cv. UVA1</strain>
    </source>
</reference>
<dbReference type="EMBL" id="BKCP01007749">
    <property type="protein sequence ID" value="GER47189.1"/>
    <property type="molecule type" value="Genomic_DNA"/>
</dbReference>
<feature type="compositionally biased region" description="Polar residues" evidence="1">
    <location>
        <begin position="159"/>
        <end position="173"/>
    </location>
</feature>
<evidence type="ECO:0000256" key="1">
    <source>
        <dbReference type="SAM" id="MobiDB-lite"/>
    </source>
</evidence>
<accession>A0A5A7QQ37</accession>
<proteinExistence type="predicted"/>
<feature type="region of interest" description="Disordered" evidence="1">
    <location>
        <begin position="137"/>
        <end position="180"/>
    </location>
</feature>
<protein>
    <submittedName>
        <fullName evidence="2">Nuclear factor Y</fullName>
    </submittedName>
</protein>
<organism evidence="2 3">
    <name type="scientific">Striga asiatica</name>
    <name type="common">Asiatic witchweed</name>
    <name type="synonym">Buchnera asiatica</name>
    <dbReference type="NCBI Taxonomy" id="4170"/>
    <lineage>
        <taxon>Eukaryota</taxon>
        <taxon>Viridiplantae</taxon>
        <taxon>Streptophyta</taxon>
        <taxon>Embryophyta</taxon>
        <taxon>Tracheophyta</taxon>
        <taxon>Spermatophyta</taxon>
        <taxon>Magnoliopsida</taxon>
        <taxon>eudicotyledons</taxon>
        <taxon>Gunneridae</taxon>
        <taxon>Pentapetalae</taxon>
        <taxon>asterids</taxon>
        <taxon>lamiids</taxon>
        <taxon>Lamiales</taxon>
        <taxon>Orobanchaceae</taxon>
        <taxon>Buchnereae</taxon>
        <taxon>Striga</taxon>
    </lineage>
</organism>
<comment type="caution">
    <text evidence="2">The sequence shown here is derived from an EMBL/GenBank/DDBJ whole genome shotgun (WGS) entry which is preliminary data.</text>
</comment>
<sequence length="233" mass="26081">MGLKVADCCSWSEDVIARSPSRRKIGDQGRGLLLSWLWEASFIEKTRPTNLCFHGRPATPRQFPGDSPFEQISSHASPFRRTPSSGPVAILRPASAVHPRRLRVLPVREQPYLAAVQQRVPNQPTFTPLLLSAASAVSLQRTRRRSHRREPPSPRSPVLQPSNNPYRRQQPRTLNRARDPPLLQLYESSHRPKIAISAAESKLAVGRLKPVKSDASDPELKGISEIGKFCKKI</sequence>
<dbReference type="AlphaFoldDB" id="A0A5A7QQ37"/>
<dbReference type="Proteomes" id="UP000325081">
    <property type="component" value="Unassembled WGS sequence"/>
</dbReference>
<evidence type="ECO:0000313" key="2">
    <source>
        <dbReference type="EMBL" id="GER47189.1"/>
    </source>
</evidence>
<keyword evidence="3" id="KW-1185">Reference proteome</keyword>